<proteinExistence type="predicted"/>
<keyword evidence="3" id="KW-1185">Reference proteome</keyword>
<organism evidence="2 3">
    <name type="scientific">Panicum virgatum</name>
    <name type="common">Blackwell switchgrass</name>
    <dbReference type="NCBI Taxonomy" id="38727"/>
    <lineage>
        <taxon>Eukaryota</taxon>
        <taxon>Viridiplantae</taxon>
        <taxon>Streptophyta</taxon>
        <taxon>Embryophyta</taxon>
        <taxon>Tracheophyta</taxon>
        <taxon>Spermatophyta</taxon>
        <taxon>Magnoliopsida</taxon>
        <taxon>Liliopsida</taxon>
        <taxon>Poales</taxon>
        <taxon>Poaceae</taxon>
        <taxon>PACMAD clade</taxon>
        <taxon>Panicoideae</taxon>
        <taxon>Panicodae</taxon>
        <taxon>Paniceae</taxon>
        <taxon>Panicinae</taxon>
        <taxon>Panicum</taxon>
        <taxon>Panicum sect. Hiantes</taxon>
    </lineage>
</organism>
<evidence type="ECO:0000256" key="1">
    <source>
        <dbReference type="SAM" id="MobiDB-lite"/>
    </source>
</evidence>
<evidence type="ECO:0000313" key="2">
    <source>
        <dbReference type="EMBL" id="KAG2605691.1"/>
    </source>
</evidence>
<dbReference type="OrthoDB" id="629467at2759"/>
<dbReference type="Proteomes" id="UP000823388">
    <property type="component" value="Chromosome 4N"/>
</dbReference>
<dbReference type="AlphaFoldDB" id="A0A8T0T398"/>
<evidence type="ECO:0000313" key="3">
    <source>
        <dbReference type="Proteomes" id="UP000823388"/>
    </source>
</evidence>
<reference evidence="2" key="1">
    <citation type="submission" date="2020-05" db="EMBL/GenBank/DDBJ databases">
        <title>WGS assembly of Panicum virgatum.</title>
        <authorList>
            <person name="Lovell J.T."/>
            <person name="Jenkins J."/>
            <person name="Shu S."/>
            <person name="Juenger T.E."/>
            <person name="Schmutz J."/>
        </authorList>
    </citation>
    <scope>NUCLEOTIDE SEQUENCE</scope>
    <source>
        <strain evidence="2">AP13</strain>
    </source>
</reference>
<feature type="compositionally biased region" description="Basic residues" evidence="1">
    <location>
        <begin position="141"/>
        <end position="152"/>
    </location>
</feature>
<protein>
    <recommendedName>
        <fullName evidence="4">Trithorax group protein osa-like</fullName>
    </recommendedName>
</protein>
<dbReference type="EMBL" id="CM029044">
    <property type="protein sequence ID" value="KAG2605691.1"/>
    <property type="molecule type" value="Genomic_DNA"/>
</dbReference>
<accession>A0A8T0T398</accession>
<name>A0A8T0T398_PANVG</name>
<feature type="region of interest" description="Disordered" evidence="1">
    <location>
        <begin position="97"/>
        <end position="210"/>
    </location>
</feature>
<evidence type="ECO:0008006" key="4">
    <source>
        <dbReference type="Google" id="ProtNLM"/>
    </source>
</evidence>
<sequence length="288" mass="31259">MMSGNKVWSVGGDTGAGMYPQMVYHADVRAREMELAADRQQMGCSACSPLGRMISSMITRSNGRERRVRYDEKMDYAMAYAPAQTCYVRPTARTVTLATSNSHHHHQPHAVQPEPPQVHATATTLPGTPFPSTGAPPQAARKPKKKKKKRVRFTPSGPVPADDDDQQPPHHAQHHAATVASSGAAGGTAGAAYHHGAAEPPSYHPSPAHLPAHGGHGCAYGYGRYAPSPLPRWETPAGTPRRHEYFSGEYRWYYPTPVREGIYSIATDANGRLSTIFSEENPNACTIV</sequence>
<comment type="caution">
    <text evidence="2">The sequence shown here is derived from an EMBL/GenBank/DDBJ whole genome shotgun (WGS) entry which is preliminary data.</text>
</comment>
<gene>
    <name evidence="2" type="ORF">PVAP13_4NG087300</name>
</gene>